<dbReference type="Pfam" id="PF08922">
    <property type="entry name" value="DUF1905"/>
    <property type="match status" value="1"/>
</dbReference>
<keyword evidence="2" id="KW-1185">Reference proteome</keyword>
<organism evidence="1 2">
    <name type="scientific">Ruminococcus gauvreauii</name>
    <dbReference type="NCBI Taxonomy" id="438033"/>
    <lineage>
        <taxon>Bacteria</taxon>
        <taxon>Bacillati</taxon>
        <taxon>Bacillota</taxon>
        <taxon>Clostridia</taxon>
        <taxon>Eubacteriales</taxon>
        <taxon>Oscillospiraceae</taxon>
        <taxon>Ruminococcus</taxon>
    </lineage>
</organism>
<protein>
    <submittedName>
        <fullName evidence="1">DUF1905 domain-containing protein</fullName>
    </submittedName>
</protein>
<evidence type="ECO:0000313" key="2">
    <source>
        <dbReference type="Proteomes" id="UP001060164"/>
    </source>
</evidence>
<dbReference type="EMBL" id="CP102290">
    <property type="protein sequence ID" value="UWP59125.1"/>
    <property type="molecule type" value="Genomic_DNA"/>
</dbReference>
<dbReference type="SUPFAM" id="SSF141694">
    <property type="entry name" value="AF2212/PG0164-like"/>
    <property type="match status" value="1"/>
</dbReference>
<proteinExistence type="predicted"/>
<dbReference type="InterPro" id="IPR015018">
    <property type="entry name" value="DUF1905"/>
</dbReference>
<name>A0ABY5VEZ4_9FIRM</name>
<gene>
    <name evidence="1" type="ORF">NQ502_17440</name>
</gene>
<accession>A0ABY5VEZ4</accession>
<sequence>MENKGIRYEFTAKPYIYSSSADMIGWTFVSLPNDLSLEIRNNFKWLEQGWGRMKVTVKIGSTEWQTSIWFDTKQDTYLLPLKAIVRKKEKVVHNKDVNIIILV</sequence>
<dbReference type="Proteomes" id="UP001060164">
    <property type="component" value="Chromosome"/>
</dbReference>
<evidence type="ECO:0000313" key="1">
    <source>
        <dbReference type="EMBL" id="UWP59125.1"/>
    </source>
</evidence>
<reference evidence="1" key="1">
    <citation type="journal article" date="2022" name="Cell">
        <title>Design, construction, and in vivo augmentation of a complex gut microbiome.</title>
        <authorList>
            <person name="Cheng A.G."/>
            <person name="Ho P.Y."/>
            <person name="Aranda-Diaz A."/>
            <person name="Jain S."/>
            <person name="Yu F.B."/>
            <person name="Meng X."/>
            <person name="Wang M."/>
            <person name="Iakiviak M."/>
            <person name="Nagashima K."/>
            <person name="Zhao A."/>
            <person name="Murugkar P."/>
            <person name="Patil A."/>
            <person name="Atabakhsh K."/>
            <person name="Weakley A."/>
            <person name="Yan J."/>
            <person name="Brumbaugh A.R."/>
            <person name="Higginbottom S."/>
            <person name="Dimas A."/>
            <person name="Shiver A.L."/>
            <person name="Deutschbauer A."/>
            <person name="Neff N."/>
            <person name="Sonnenburg J.L."/>
            <person name="Huang K.C."/>
            <person name="Fischbach M.A."/>
        </authorList>
    </citation>
    <scope>NUCLEOTIDE SEQUENCE</scope>
    <source>
        <strain evidence="1">DSM 19829</strain>
    </source>
</reference>
<dbReference type="Gene3D" id="2.40.30.100">
    <property type="entry name" value="AF2212/PG0164-like"/>
    <property type="match status" value="1"/>
</dbReference>
<dbReference type="RefSeq" id="WP_049898150.1">
    <property type="nucleotide sequence ID" value="NZ_CABLBR010000014.1"/>
</dbReference>
<dbReference type="InterPro" id="IPR037079">
    <property type="entry name" value="AF2212/PG0164-like_sf"/>
</dbReference>